<evidence type="ECO:0000256" key="1">
    <source>
        <dbReference type="SAM" id="MobiDB-lite"/>
    </source>
</evidence>
<dbReference type="Proteomes" id="UP001161325">
    <property type="component" value="Unassembled WGS sequence"/>
</dbReference>
<gene>
    <name evidence="4" type="ORF">rosag_00070</name>
</gene>
<dbReference type="InterPro" id="IPR003675">
    <property type="entry name" value="Rce1/LyrA-like_dom"/>
</dbReference>
<dbReference type="NCBIfam" id="TIGR03008">
    <property type="entry name" value="pepcterm_CAAX"/>
    <property type="match status" value="1"/>
</dbReference>
<keyword evidence="5" id="KW-1185">Reference proteome</keyword>
<dbReference type="GO" id="GO:0004175">
    <property type="term" value="F:endopeptidase activity"/>
    <property type="evidence" value="ECO:0007669"/>
    <property type="project" value="UniProtKB-ARBA"/>
</dbReference>
<reference evidence="4" key="1">
    <citation type="submission" date="2022-08" db="EMBL/GenBank/DDBJ databases">
        <title>Draft genome sequencing of Roseisolibacter agri AW1220.</title>
        <authorList>
            <person name="Tobiishi Y."/>
            <person name="Tonouchi A."/>
        </authorList>
    </citation>
    <scope>NUCLEOTIDE SEQUENCE</scope>
    <source>
        <strain evidence="4">AW1220</strain>
    </source>
</reference>
<feature type="transmembrane region" description="Helical" evidence="2">
    <location>
        <begin position="26"/>
        <end position="47"/>
    </location>
</feature>
<evidence type="ECO:0000313" key="4">
    <source>
        <dbReference type="EMBL" id="GLC23494.1"/>
    </source>
</evidence>
<dbReference type="EMBL" id="BRXS01000001">
    <property type="protein sequence ID" value="GLC23494.1"/>
    <property type="molecule type" value="Genomic_DNA"/>
</dbReference>
<comment type="caution">
    <text evidence="4">The sequence shown here is derived from an EMBL/GenBank/DDBJ whole genome shotgun (WGS) entry which is preliminary data.</text>
</comment>
<evidence type="ECO:0000313" key="5">
    <source>
        <dbReference type="Proteomes" id="UP001161325"/>
    </source>
</evidence>
<feature type="transmembrane region" description="Helical" evidence="2">
    <location>
        <begin position="175"/>
        <end position="192"/>
    </location>
</feature>
<proteinExistence type="predicted"/>
<evidence type="ECO:0000256" key="2">
    <source>
        <dbReference type="SAM" id="Phobius"/>
    </source>
</evidence>
<feature type="transmembrane region" description="Helical" evidence="2">
    <location>
        <begin position="223"/>
        <end position="241"/>
    </location>
</feature>
<dbReference type="AlphaFoldDB" id="A0AA37PZA6"/>
<keyword evidence="2" id="KW-0472">Membrane</keyword>
<keyword evidence="2" id="KW-1133">Transmembrane helix</keyword>
<evidence type="ECO:0000259" key="3">
    <source>
        <dbReference type="Pfam" id="PF02517"/>
    </source>
</evidence>
<protein>
    <recommendedName>
        <fullName evidence="3">CAAX prenyl protease 2/Lysostaphin resistance protein A-like domain-containing protein</fullName>
    </recommendedName>
</protein>
<keyword evidence="2" id="KW-0812">Transmembrane</keyword>
<organism evidence="4 5">
    <name type="scientific">Roseisolibacter agri</name>
    <dbReference type="NCBI Taxonomy" id="2014610"/>
    <lineage>
        <taxon>Bacteria</taxon>
        <taxon>Pseudomonadati</taxon>
        <taxon>Gemmatimonadota</taxon>
        <taxon>Gemmatimonadia</taxon>
        <taxon>Gemmatimonadales</taxon>
        <taxon>Gemmatimonadaceae</taxon>
        <taxon>Roseisolibacter</taxon>
    </lineage>
</organism>
<dbReference type="InterPro" id="IPR014346">
    <property type="entry name" value="Prenyl_protease-related"/>
</dbReference>
<feature type="compositionally biased region" description="Pro residues" evidence="1">
    <location>
        <begin position="1"/>
        <end position="21"/>
    </location>
</feature>
<dbReference type="Pfam" id="PF02517">
    <property type="entry name" value="Rce1-like"/>
    <property type="match status" value="1"/>
</dbReference>
<feature type="transmembrane region" description="Helical" evidence="2">
    <location>
        <begin position="85"/>
        <end position="104"/>
    </location>
</feature>
<sequence>MSIATPPVPVAPDEAPPPRAPDLPDAPGTGTLAWVGPFAVFMVWLALDGHLPLEQPLKEVVRDLVILTSILLFSRRVLAEHARRAPHWLASIGLGIAVCALWVAPDLLVPGWRESPLFQNGITGRLKTSIPPEELTPLMLVLRTARAALLVPVLEELFWRGWLPRWLQDTRFQRVPLGTFTTFAFWATAVLFAAEHGPYWEVGLLCGVIYNWWMRRTRSMGDLILAHATTNLALSVFVIGTKHWTFWM</sequence>
<name>A0AA37PZA6_9BACT</name>
<dbReference type="RefSeq" id="WP_284347931.1">
    <property type="nucleotide sequence ID" value="NZ_BRXS01000001.1"/>
</dbReference>
<feature type="region of interest" description="Disordered" evidence="1">
    <location>
        <begin position="1"/>
        <end position="26"/>
    </location>
</feature>
<feature type="domain" description="CAAX prenyl protease 2/Lysostaphin resistance protein A-like" evidence="3">
    <location>
        <begin position="139"/>
        <end position="232"/>
    </location>
</feature>
<dbReference type="GO" id="GO:0080120">
    <property type="term" value="P:CAAX-box protein maturation"/>
    <property type="evidence" value="ECO:0007669"/>
    <property type="project" value="UniProtKB-ARBA"/>
</dbReference>
<accession>A0AA37PZA6</accession>